<dbReference type="InParanoid" id="A0A0V0ZHM9"/>
<proteinExistence type="predicted"/>
<name>A0A0V0ZHM9_TRISP</name>
<evidence type="ECO:0000313" key="1">
    <source>
        <dbReference type="EMBL" id="KRY11903.1"/>
    </source>
</evidence>
<sequence>MFCFAENGGFNAVSPLNTFFSEGLVFTSASGTSFVM</sequence>
<keyword evidence="2" id="KW-1185">Reference proteome</keyword>
<accession>A0A0V0ZHM9</accession>
<evidence type="ECO:0000313" key="2">
    <source>
        <dbReference type="Proteomes" id="UP000054776"/>
    </source>
</evidence>
<comment type="caution">
    <text evidence="1">The sequence shown here is derived from an EMBL/GenBank/DDBJ whole genome shotgun (WGS) entry which is preliminary data.</text>
</comment>
<gene>
    <name evidence="1" type="ORF">T01_13795</name>
</gene>
<dbReference type="EMBL" id="JYDH01002407">
    <property type="protein sequence ID" value="KRY11903.1"/>
    <property type="molecule type" value="Genomic_DNA"/>
</dbReference>
<protein>
    <submittedName>
        <fullName evidence="1">Uncharacterized protein</fullName>
    </submittedName>
</protein>
<dbReference type="AlphaFoldDB" id="A0A0V0ZHM9"/>
<organism evidence="1 2">
    <name type="scientific">Trichinella spiralis</name>
    <name type="common">Trichina worm</name>
    <dbReference type="NCBI Taxonomy" id="6334"/>
    <lineage>
        <taxon>Eukaryota</taxon>
        <taxon>Metazoa</taxon>
        <taxon>Ecdysozoa</taxon>
        <taxon>Nematoda</taxon>
        <taxon>Enoplea</taxon>
        <taxon>Dorylaimia</taxon>
        <taxon>Trichinellida</taxon>
        <taxon>Trichinellidae</taxon>
        <taxon>Trichinella</taxon>
    </lineage>
</organism>
<reference evidence="1 2" key="1">
    <citation type="submission" date="2015-01" db="EMBL/GenBank/DDBJ databases">
        <title>Evolution of Trichinella species and genotypes.</title>
        <authorList>
            <person name="Korhonen P.K."/>
            <person name="Edoardo P."/>
            <person name="Giuseppe L.R."/>
            <person name="Gasser R.B."/>
        </authorList>
    </citation>
    <scope>NUCLEOTIDE SEQUENCE [LARGE SCALE GENOMIC DNA]</scope>
    <source>
        <strain evidence="1">ISS3</strain>
    </source>
</reference>
<dbReference type="Proteomes" id="UP000054776">
    <property type="component" value="Unassembled WGS sequence"/>
</dbReference>